<dbReference type="EMBL" id="JAMZEL010000005">
    <property type="protein sequence ID" value="MCP1383614.1"/>
    <property type="molecule type" value="Genomic_DNA"/>
</dbReference>
<sequence length="112" mass="13224">MDRIKQFQQAIIEVLNEYKSQFHQTSQEVWAETVIDDTNHHYQFLWTGWRGERHIFSVVFHIDILGEKIHIQQDNTEIGIANLLLEKGISKQEIVLAYFPKAHRPYTDFAVA</sequence>
<protein>
    <submittedName>
        <fullName evidence="1">XisI protein</fullName>
    </submittedName>
</protein>
<keyword evidence="2" id="KW-1185">Reference proteome</keyword>
<name>A0ABT1FPA6_9BACT</name>
<dbReference type="SUPFAM" id="SSF143847">
    <property type="entry name" value="XisI-like"/>
    <property type="match status" value="1"/>
</dbReference>
<dbReference type="CDD" id="cd16382">
    <property type="entry name" value="XisI-like"/>
    <property type="match status" value="1"/>
</dbReference>
<dbReference type="Pfam" id="PF08869">
    <property type="entry name" value="XisI"/>
    <property type="match status" value="1"/>
</dbReference>
<comment type="caution">
    <text evidence="1">The sequence shown here is derived from an EMBL/GenBank/DDBJ whole genome shotgun (WGS) entry which is preliminary data.</text>
</comment>
<dbReference type="Gene3D" id="3.30.310.110">
    <property type="entry name" value="XisI-like"/>
    <property type="match status" value="1"/>
</dbReference>
<proteinExistence type="predicted"/>
<dbReference type="RefSeq" id="WP_253528640.1">
    <property type="nucleotide sequence ID" value="NZ_JAMZEL010000005.1"/>
</dbReference>
<reference evidence="1 2" key="1">
    <citation type="submission" date="2022-06" db="EMBL/GenBank/DDBJ databases">
        <title>Runella sp. S5 genome sequencing.</title>
        <authorList>
            <person name="Park S."/>
        </authorList>
    </citation>
    <scope>NUCLEOTIDE SEQUENCE [LARGE SCALE GENOMIC DNA]</scope>
    <source>
        <strain evidence="1 2">S5</strain>
    </source>
</reference>
<dbReference type="Proteomes" id="UP001204772">
    <property type="component" value="Unassembled WGS sequence"/>
</dbReference>
<dbReference type="InterPro" id="IPR035943">
    <property type="entry name" value="XisI-like_sf"/>
</dbReference>
<organism evidence="1 2">
    <name type="scientific">Runella salmonicolor</name>
    <dbReference type="NCBI Taxonomy" id="2950278"/>
    <lineage>
        <taxon>Bacteria</taxon>
        <taxon>Pseudomonadati</taxon>
        <taxon>Bacteroidota</taxon>
        <taxon>Cytophagia</taxon>
        <taxon>Cytophagales</taxon>
        <taxon>Spirosomataceae</taxon>
        <taxon>Runella</taxon>
    </lineage>
</organism>
<dbReference type="InterPro" id="IPR014968">
    <property type="entry name" value="XisI"/>
</dbReference>
<evidence type="ECO:0000313" key="1">
    <source>
        <dbReference type="EMBL" id="MCP1383614.1"/>
    </source>
</evidence>
<accession>A0ABT1FPA6</accession>
<evidence type="ECO:0000313" key="2">
    <source>
        <dbReference type="Proteomes" id="UP001204772"/>
    </source>
</evidence>
<gene>
    <name evidence="1" type="ORF">NCI00_14305</name>
</gene>